<reference evidence="3 4" key="1">
    <citation type="journal article" date="2014" name="Genome Announc.">
        <title>Draft Genome Sequences of Two Isolates of the Roseobacter Group, Sulfitobacter sp. Strains 3SOLIMAR09 and 1FIGIMAR09, from Harbors of Mallorca Island (Mediterranean Sea).</title>
        <authorList>
            <person name="Mas-Llado M."/>
            <person name="Pina-Villalonga J.M."/>
            <person name="Brunet-Galmes I."/>
            <person name="Nogales B."/>
            <person name="Bosch R."/>
        </authorList>
    </citation>
    <scope>NUCLEOTIDE SEQUENCE [LARGE SCALE GENOMIC DNA]</scope>
    <source>
        <strain evidence="3 4">1FIGIMAR09</strain>
    </source>
</reference>
<dbReference type="InterPro" id="IPR029058">
    <property type="entry name" value="AB_hydrolase_fold"/>
</dbReference>
<dbReference type="RefSeq" id="WP_051584156.1">
    <property type="nucleotide sequence ID" value="NZ_JEMU01000010.1"/>
</dbReference>
<accession>A0A061SLN6</accession>
<dbReference type="STRING" id="83219.PM02_12625"/>
<dbReference type="Pfam" id="PF12146">
    <property type="entry name" value="Hydrolase_4"/>
    <property type="match status" value="1"/>
</dbReference>
<comment type="caution">
    <text evidence="3">The sequence shown here is derived from an EMBL/GenBank/DDBJ whole genome shotgun (WGS) entry which is preliminary data.</text>
</comment>
<keyword evidence="4" id="KW-1185">Reference proteome</keyword>
<feature type="domain" description="Serine aminopeptidase S33" evidence="2">
    <location>
        <begin position="45"/>
        <end position="270"/>
    </location>
</feature>
<dbReference type="eggNOG" id="COG1073">
    <property type="taxonomic scope" value="Bacteria"/>
</dbReference>
<name>A0A061SLN6_9RHOB</name>
<dbReference type="InterPro" id="IPR050261">
    <property type="entry name" value="FrsA_esterase"/>
</dbReference>
<evidence type="ECO:0000259" key="2">
    <source>
        <dbReference type="Pfam" id="PF12146"/>
    </source>
</evidence>
<keyword evidence="1 3" id="KW-0378">Hydrolase</keyword>
<evidence type="ECO:0000313" key="3">
    <source>
        <dbReference type="EMBL" id="KAJ02621.1"/>
    </source>
</evidence>
<evidence type="ECO:0000313" key="4">
    <source>
        <dbReference type="Proteomes" id="UP000027337"/>
    </source>
</evidence>
<dbReference type="InterPro" id="IPR022742">
    <property type="entry name" value="Hydrolase_4"/>
</dbReference>
<sequence length="313" mass="34438">MAAYHTKAKDVAAQVVTSETDIEVGGELVHLWVKRAKNAVGKQPAIILAHGFSGVIHEPLLRYGDHFAAAGLTVVLFDYRTFGRSGGLPRQWMDIPRQQEEWRAVITWAQSRADVDAARVAIWGSSFSGGHVMDIARTAPVAAAIAQAPFADGRQNTGDPKTAFRLFIAALRDRWREMRGKYPFYVGATGHPGTLCAMTTPDAIQPDWWQKDQGSTMENRITPRVFLQMLKWRPGTTTAEIPCPLLVQIATKDAVTPPEPARAAAANAPKGRHIDYSIEHFEIYHGAPFKTAIADQIAFLQNALNMETLNVDA</sequence>
<dbReference type="PANTHER" id="PTHR22946">
    <property type="entry name" value="DIENELACTONE HYDROLASE DOMAIN-CONTAINING PROTEIN-RELATED"/>
    <property type="match status" value="1"/>
</dbReference>
<dbReference type="Proteomes" id="UP000027337">
    <property type="component" value="Unassembled WGS sequence"/>
</dbReference>
<evidence type="ECO:0000256" key="1">
    <source>
        <dbReference type="ARBA" id="ARBA00022801"/>
    </source>
</evidence>
<proteinExistence type="predicted"/>
<protein>
    <submittedName>
        <fullName evidence="3">Alpha/beta hydrolase</fullName>
    </submittedName>
</protein>
<dbReference type="GO" id="GO:0052689">
    <property type="term" value="F:carboxylic ester hydrolase activity"/>
    <property type="evidence" value="ECO:0007669"/>
    <property type="project" value="UniProtKB-ARBA"/>
</dbReference>
<dbReference type="AlphaFoldDB" id="A0A061SLN6"/>
<dbReference type="SUPFAM" id="SSF53474">
    <property type="entry name" value="alpha/beta-Hydrolases"/>
    <property type="match status" value="1"/>
</dbReference>
<dbReference type="Gene3D" id="3.40.50.1820">
    <property type="entry name" value="alpha/beta hydrolase"/>
    <property type="match status" value="1"/>
</dbReference>
<dbReference type="PANTHER" id="PTHR22946:SF9">
    <property type="entry name" value="POLYKETIDE TRANSFERASE AF380"/>
    <property type="match status" value="1"/>
</dbReference>
<organism evidence="3 4">
    <name type="scientific">Sulfitobacter mediterraneus</name>
    <dbReference type="NCBI Taxonomy" id="83219"/>
    <lineage>
        <taxon>Bacteria</taxon>
        <taxon>Pseudomonadati</taxon>
        <taxon>Pseudomonadota</taxon>
        <taxon>Alphaproteobacteria</taxon>
        <taxon>Rhodobacterales</taxon>
        <taxon>Roseobacteraceae</taxon>
        <taxon>Sulfitobacter</taxon>
    </lineage>
</organism>
<gene>
    <name evidence="3" type="ORF">PM02_12625</name>
</gene>
<dbReference type="EMBL" id="JEMU01000010">
    <property type="protein sequence ID" value="KAJ02621.1"/>
    <property type="molecule type" value="Genomic_DNA"/>
</dbReference>